<dbReference type="AlphaFoldDB" id="A0A7W7XHS2"/>
<accession>A0A7W7XHS2</accession>
<dbReference type="Pfam" id="PF06223">
    <property type="entry name" value="Phage_tail_T"/>
    <property type="match status" value="1"/>
</dbReference>
<dbReference type="Proteomes" id="UP000582643">
    <property type="component" value="Unassembled WGS sequence"/>
</dbReference>
<feature type="domain" description="Minor tail T" evidence="1">
    <location>
        <begin position="4"/>
        <end position="73"/>
    </location>
</feature>
<proteinExistence type="predicted"/>
<evidence type="ECO:0000313" key="3">
    <source>
        <dbReference type="Proteomes" id="UP000582643"/>
    </source>
</evidence>
<reference evidence="2 3" key="1">
    <citation type="submission" date="2020-08" db="EMBL/GenBank/DDBJ databases">
        <title>Genomic Encyclopedia of Type Strains, Phase III (KMG-III): the genomes of soil and plant-associated and newly described type strains.</title>
        <authorList>
            <person name="Whitman W."/>
        </authorList>
    </citation>
    <scope>NUCLEOTIDE SEQUENCE [LARGE SCALE GENOMIC DNA]</scope>
    <source>
        <strain evidence="2 3">SFB5A</strain>
    </source>
</reference>
<sequence>MIRLIAYQNLYGPIGPSRLDVVAARLGMDVAAPHMKKGQRPKLKDHLVQWSRNARPRKSGRELLAAVKDIHAGLTGRSGGGKR</sequence>
<evidence type="ECO:0000313" key="2">
    <source>
        <dbReference type="EMBL" id="MBB4987498.1"/>
    </source>
</evidence>
<name>A0A7W7XHS2_9ACTN</name>
<dbReference type="InterPro" id="IPR009350">
    <property type="entry name" value="Phage_tail_T"/>
</dbReference>
<organism evidence="2 3">
    <name type="scientific">Streptomyces nymphaeiformis</name>
    <dbReference type="NCBI Taxonomy" id="2663842"/>
    <lineage>
        <taxon>Bacteria</taxon>
        <taxon>Bacillati</taxon>
        <taxon>Actinomycetota</taxon>
        <taxon>Actinomycetes</taxon>
        <taxon>Kitasatosporales</taxon>
        <taxon>Streptomycetaceae</taxon>
        <taxon>Streptomyces</taxon>
    </lineage>
</organism>
<dbReference type="RefSeq" id="WP_184933280.1">
    <property type="nucleotide sequence ID" value="NZ_JACHJY010000023.1"/>
</dbReference>
<protein>
    <recommendedName>
        <fullName evidence="1">Minor tail T domain-containing protein</fullName>
    </recommendedName>
</protein>
<evidence type="ECO:0000259" key="1">
    <source>
        <dbReference type="Pfam" id="PF06223"/>
    </source>
</evidence>
<gene>
    <name evidence="2" type="ORF">GGE06_008471</name>
</gene>
<comment type="caution">
    <text evidence="2">The sequence shown here is derived from an EMBL/GenBank/DDBJ whole genome shotgun (WGS) entry which is preliminary data.</text>
</comment>
<dbReference type="EMBL" id="JACHJY010000023">
    <property type="protein sequence ID" value="MBB4987498.1"/>
    <property type="molecule type" value="Genomic_DNA"/>
</dbReference>
<keyword evidence="3" id="KW-1185">Reference proteome</keyword>